<keyword evidence="3" id="KW-1185">Reference proteome</keyword>
<protein>
    <submittedName>
        <fullName evidence="2">Uncharacterized protein</fullName>
    </submittedName>
</protein>
<gene>
    <name evidence="2" type="ORF">K443DRAFT_679775</name>
</gene>
<dbReference type="AlphaFoldDB" id="A0A0C9XDL1"/>
<reference evidence="3" key="2">
    <citation type="submission" date="2015-01" db="EMBL/GenBank/DDBJ databases">
        <title>Evolutionary Origins and Diversification of the Mycorrhizal Mutualists.</title>
        <authorList>
            <consortium name="DOE Joint Genome Institute"/>
            <consortium name="Mycorrhizal Genomics Consortium"/>
            <person name="Kohler A."/>
            <person name="Kuo A."/>
            <person name="Nagy L.G."/>
            <person name="Floudas D."/>
            <person name="Copeland A."/>
            <person name="Barry K.W."/>
            <person name="Cichocki N."/>
            <person name="Veneault-Fourrey C."/>
            <person name="LaButti K."/>
            <person name="Lindquist E.A."/>
            <person name="Lipzen A."/>
            <person name="Lundell T."/>
            <person name="Morin E."/>
            <person name="Murat C."/>
            <person name="Riley R."/>
            <person name="Ohm R."/>
            <person name="Sun H."/>
            <person name="Tunlid A."/>
            <person name="Henrissat B."/>
            <person name="Grigoriev I.V."/>
            <person name="Hibbett D.S."/>
            <person name="Martin F."/>
        </authorList>
    </citation>
    <scope>NUCLEOTIDE SEQUENCE [LARGE SCALE GENOMIC DNA]</scope>
    <source>
        <strain evidence="3">LaAM-08-1</strain>
    </source>
</reference>
<sequence>MSSSARPPAEPSNKRLSVDAESGVTHVDLSFIEEPLGLSCEQGYGFPRLEFGDE</sequence>
<evidence type="ECO:0000313" key="3">
    <source>
        <dbReference type="Proteomes" id="UP000054477"/>
    </source>
</evidence>
<proteinExistence type="predicted"/>
<reference evidence="2 3" key="1">
    <citation type="submission" date="2014-04" db="EMBL/GenBank/DDBJ databases">
        <authorList>
            <consortium name="DOE Joint Genome Institute"/>
            <person name="Kuo A."/>
            <person name="Kohler A."/>
            <person name="Nagy L.G."/>
            <person name="Floudas D."/>
            <person name="Copeland A."/>
            <person name="Barry K.W."/>
            <person name="Cichocki N."/>
            <person name="Veneault-Fourrey C."/>
            <person name="LaButti K."/>
            <person name="Lindquist E.A."/>
            <person name="Lipzen A."/>
            <person name="Lundell T."/>
            <person name="Morin E."/>
            <person name="Murat C."/>
            <person name="Sun H."/>
            <person name="Tunlid A."/>
            <person name="Henrissat B."/>
            <person name="Grigoriev I.V."/>
            <person name="Hibbett D.S."/>
            <person name="Martin F."/>
            <person name="Nordberg H.P."/>
            <person name="Cantor M.N."/>
            <person name="Hua S.X."/>
        </authorList>
    </citation>
    <scope>NUCLEOTIDE SEQUENCE [LARGE SCALE GENOMIC DNA]</scope>
    <source>
        <strain evidence="2 3">LaAM-08-1</strain>
    </source>
</reference>
<dbReference type="Proteomes" id="UP000054477">
    <property type="component" value="Unassembled WGS sequence"/>
</dbReference>
<dbReference type="EMBL" id="KN838642">
    <property type="protein sequence ID" value="KIJ99658.1"/>
    <property type="molecule type" value="Genomic_DNA"/>
</dbReference>
<accession>A0A0C9XDL1</accession>
<evidence type="ECO:0000313" key="2">
    <source>
        <dbReference type="EMBL" id="KIJ99658.1"/>
    </source>
</evidence>
<evidence type="ECO:0000256" key="1">
    <source>
        <dbReference type="SAM" id="MobiDB-lite"/>
    </source>
</evidence>
<organism evidence="2 3">
    <name type="scientific">Laccaria amethystina LaAM-08-1</name>
    <dbReference type="NCBI Taxonomy" id="1095629"/>
    <lineage>
        <taxon>Eukaryota</taxon>
        <taxon>Fungi</taxon>
        <taxon>Dikarya</taxon>
        <taxon>Basidiomycota</taxon>
        <taxon>Agaricomycotina</taxon>
        <taxon>Agaricomycetes</taxon>
        <taxon>Agaricomycetidae</taxon>
        <taxon>Agaricales</taxon>
        <taxon>Agaricineae</taxon>
        <taxon>Hydnangiaceae</taxon>
        <taxon>Laccaria</taxon>
    </lineage>
</organism>
<name>A0A0C9XDL1_9AGAR</name>
<dbReference type="HOGENOM" id="CLU_3050641_0_0_1"/>
<feature type="region of interest" description="Disordered" evidence="1">
    <location>
        <begin position="1"/>
        <end position="20"/>
    </location>
</feature>